<dbReference type="EMBL" id="QGGH01000013">
    <property type="protein sequence ID" value="PWJ87925.1"/>
    <property type="molecule type" value="Genomic_DNA"/>
</dbReference>
<name>A0A8E2WAJ9_RHILI</name>
<evidence type="ECO:0000256" key="1">
    <source>
        <dbReference type="SAM" id="Coils"/>
    </source>
</evidence>
<dbReference type="PANTHER" id="PTHR32309">
    <property type="entry name" value="TYROSINE-PROTEIN KINASE"/>
    <property type="match status" value="1"/>
</dbReference>
<dbReference type="GeneID" id="61055127"/>
<dbReference type="GO" id="GO:0005886">
    <property type="term" value="C:plasma membrane"/>
    <property type="evidence" value="ECO:0007669"/>
    <property type="project" value="TreeGrafter"/>
</dbReference>
<dbReference type="Gene3D" id="3.40.50.300">
    <property type="entry name" value="P-loop containing nucleotide triphosphate hydrolases"/>
    <property type="match status" value="1"/>
</dbReference>
<keyword evidence="1" id="KW-0175">Coiled coil</keyword>
<comment type="caution">
    <text evidence="3">The sequence shown here is derived from an EMBL/GenBank/DDBJ whole genome shotgun (WGS) entry which is preliminary data.</text>
</comment>
<accession>A0A8E2WAJ9</accession>
<dbReference type="AlphaFoldDB" id="A0A8E2WAJ9"/>
<feature type="coiled-coil region" evidence="1">
    <location>
        <begin position="276"/>
        <end position="303"/>
    </location>
</feature>
<dbReference type="SUPFAM" id="SSF52540">
    <property type="entry name" value="P-loop containing nucleoside triphosphate hydrolases"/>
    <property type="match status" value="1"/>
</dbReference>
<evidence type="ECO:0000313" key="4">
    <source>
        <dbReference type="Proteomes" id="UP000245631"/>
    </source>
</evidence>
<dbReference type="RefSeq" id="WP_109670893.1">
    <property type="nucleotide sequence ID" value="NZ_QGGH01000013.1"/>
</dbReference>
<evidence type="ECO:0000256" key="2">
    <source>
        <dbReference type="SAM" id="Phobius"/>
    </source>
</evidence>
<keyword evidence="2" id="KW-0472">Membrane</keyword>
<dbReference type="Proteomes" id="UP000245631">
    <property type="component" value="Unassembled WGS sequence"/>
</dbReference>
<keyword evidence="2" id="KW-0812">Transmembrane</keyword>
<dbReference type="PANTHER" id="PTHR32309:SF13">
    <property type="entry name" value="FERRIC ENTEROBACTIN TRANSPORT PROTEIN FEPE"/>
    <property type="match status" value="1"/>
</dbReference>
<keyword evidence="2" id="KW-1133">Transmembrane helix</keyword>
<feature type="transmembrane region" description="Helical" evidence="2">
    <location>
        <begin position="447"/>
        <end position="468"/>
    </location>
</feature>
<evidence type="ECO:0000313" key="3">
    <source>
        <dbReference type="EMBL" id="PWJ87925.1"/>
    </source>
</evidence>
<dbReference type="GO" id="GO:0004713">
    <property type="term" value="F:protein tyrosine kinase activity"/>
    <property type="evidence" value="ECO:0007669"/>
    <property type="project" value="TreeGrafter"/>
</dbReference>
<sequence length="737" mass="79354">MEGSIARRAKLPRITQDAVPRFENDAGMRRPQHRRAEALTPFHQLVIVIGRLKWFVLAIALLGGILGGLAGLARPVLFEATTQIIIDAPTRNTSAGSTDSVQDLVDSSIDDHLTMLSSQIHLRRVLEALHRAEAPDAAGKTGSNAVLGGQRNTGSFLSGLMSRMLSLGKPPTGSPEAADAAELKMLRNGMSVGQELRSRVITIGFTDVNPARAALVANTFARVYIDNLIEERRAWDQTELQSVVASLPRVQGDLVDATDRLETYRLTHGAVDQSAANDAANEAAELNRQISLSKADLSTAESRLHRIQELRRTDAPLSAVAAEIASPVLAALMARQSNAGGDKGLSNTIDQEIEQGIARQNAEANIYRAQVAALEERKKVLDAVVTDTASRLSGLRALEPQVAIVTQRYNDLLSRQQDLIRRIAAPSPGVSLFSAAWPPASPKTLPWVFLVPPGMVVFGLIAAAFVLARNHFNKTLRSEAEAEAELGIPCVGLLPKISKPHAKQLRHLILGQQNSPFSRAVTSVLVTAAPPLGRGQQHIILVTSSIQNEGKTELAWGLALAATRLGGRVLFLNLDGKDVRLTNEFRGESSTAKARNSFGDYVSDRCSLQDAITRMPEIGVDLMSAPAPSDDLLTLLSTVDRSRFTDELLSVYDVVIINGPLGLGGPETRLLKRWAHAVLFAVRWANTRRSIARGVLGSLQAGGSVTIPVATVLTQVNLKKHAGYRLGDSADLLLARI</sequence>
<feature type="transmembrane region" description="Helical" evidence="2">
    <location>
        <begin position="54"/>
        <end position="73"/>
    </location>
</feature>
<protein>
    <submittedName>
        <fullName evidence="3">Uncharacterized protein involved in exopolysaccharide biosynthesis</fullName>
    </submittedName>
</protein>
<proteinExistence type="predicted"/>
<dbReference type="InterPro" id="IPR027417">
    <property type="entry name" value="P-loop_NTPase"/>
</dbReference>
<gene>
    <name evidence="3" type="ORF">C8D77_11314</name>
</gene>
<organism evidence="3 4">
    <name type="scientific">Rhizobium loti</name>
    <name type="common">Mesorhizobium loti</name>
    <dbReference type="NCBI Taxonomy" id="381"/>
    <lineage>
        <taxon>Bacteria</taxon>
        <taxon>Pseudomonadati</taxon>
        <taxon>Pseudomonadota</taxon>
        <taxon>Alphaproteobacteria</taxon>
        <taxon>Hyphomicrobiales</taxon>
        <taxon>Phyllobacteriaceae</taxon>
        <taxon>Mesorhizobium</taxon>
    </lineage>
</organism>
<reference evidence="3 4" key="1">
    <citation type="submission" date="2018-05" db="EMBL/GenBank/DDBJ databases">
        <title>Genomic Encyclopedia of Type Strains, Phase IV (KMG-IV): sequencing the most valuable type-strain genomes for metagenomic binning, comparative biology and taxonomic classification.</title>
        <authorList>
            <person name="Goeker M."/>
        </authorList>
    </citation>
    <scope>NUCLEOTIDE SEQUENCE [LARGE SCALE GENOMIC DNA]</scope>
    <source>
        <strain evidence="3 4">DSM 2626</strain>
    </source>
</reference>
<dbReference type="InterPro" id="IPR050445">
    <property type="entry name" value="Bact_polysacc_biosynth/exp"/>
</dbReference>